<evidence type="ECO:0000313" key="2">
    <source>
        <dbReference type="EMBL" id="RIB29248.1"/>
    </source>
</evidence>
<name>A0A397W4S3_9GLOM</name>
<keyword evidence="1" id="KW-0472">Membrane</keyword>
<accession>A0A397W4S3</accession>
<dbReference type="EMBL" id="QKWP01000042">
    <property type="protein sequence ID" value="RIB29248.1"/>
    <property type="molecule type" value="Genomic_DNA"/>
</dbReference>
<protein>
    <submittedName>
        <fullName evidence="2">Uncharacterized protein</fullName>
    </submittedName>
</protein>
<keyword evidence="3" id="KW-1185">Reference proteome</keyword>
<evidence type="ECO:0000313" key="3">
    <source>
        <dbReference type="Proteomes" id="UP000266673"/>
    </source>
</evidence>
<keyword evidence="1" id="KW-0812">Transmembrane</keyword>
<gene>
    <name evidence="2" type="ORF">C2G38_1198220</name>
</gene>
<reference evidence="2 3" key="1">
    <citation type="submission" date="2018-06" db="EMBL/GenBank/DDBJ databases">
        <title>Comparative genomics reveals the genomic features of Rhizophagus irregularis, R. cerebriforme, R. diaphanum and Gigaspora rosea, and their symbiotic lifestyle signature.</title>
        <authorList>
            <person name="Morin E."/>
            <person name="San Clemente H."/>
            <person name="Chen E.C.H."/>
            <person name="De La Providencia I."/>
            <person name="Hainaut M."/>
            <person name="Kuo A."/>
            <person name="Kohler A."/>
            <person name="Murat C."/>
            <person name="Tang N."/>
            <person name="Roy S."/>
            <person name="Loubradou J."/>
            <person name="Henrissat B."/>
            <person name="Grigoriev I.V."/>
            <person name="Corradi N."/>
            <person name="Roux C."/>
            <person name="Martin F.M."/>
        </authorList>
    </citation>
    <scope>NUCLEOTIDE SEQUENCE [LARGE SCALE GENOMIC DNA]</scope>
    <source>
        <strain evidence="2 3">DAOM 194757</strain>
    </source>
</reference>
<comment type="caution">
    <text evidence="2">The sequence shown here is derived from an EMBL/GenBank/DDBJ whole genome shotgun (WGS) entry which is preliminary data.</text>
</comment>
<dbReference type="OrthoDB" id="2482099at2759"/>
<dbReference type="Proteomes" id="UP000266673">
    <property type="component" value="Unassembled WGS sequence"/>
</dbReference>
<feature type="transmembrane region" description="Helical" evidence="1">
    <location>
        <begin position="105"/>
        <end position="122"/>
    </location>
</feature>
<feature type="transmembrane region" description="Helical" evidence="1">
    <location>
        <begin position="82"/>
        <end position="99"/>
    </location>
</feature>
<proteinExistence type="predicted"/>
<keyword evidence="1" id="KW-1133">Transmembrane helix</keyword>
<dbReference type="AlphaFoldDB" id="A0A397W4S3"/>
<sequence>MVPLIDFATNNKRKKGHILMNYLKPLLLPNKYVSHEECRMPFLSLIENVEENQDDLFYFNPSTEAIMNFMWHESKSHWRNKLYIFIIYFLSYSIISWMYIATFKLPVTLNLFWCLSSLYYFFI</sequence>
<evidence type="ECO:0000256" key="1">
    <source>
        <dbReference type="SAM" id="Phobius"/>
    </source>
</evidence>
<organism evidence="2 3">
    <name type="scientific">Gigaspora rosea</name>
    <dbReference type="NCBI Taxonomy" id="44941"/>
    <lineage>
        <taxon>Eukaryota</taxon>
        <taxon>Fungi</taxon>
        <taxon>Fungi incertae sedis</taxon>
        <taxon>Mucoromycota</taxon>
        <taxon>Glomeromycotina</taxon>
        <taxon>Glomeromycetes</taxon>
        <taxon>Diversisporales</taxon>
        <taxon>Gigasporaceae</taxon>
        <taxon>Gigaspora</taxon>
    </lineage>
</organism>